<evidence type="ECO:0000313" key="2">
    <source>
        <dbReference type="Proteomes" id="UP000505355"/>
    </source>
</evidence>
<dbReference type="KEGG" id="mmab:HQ865_11300"/>
<reference evidence="1 2" key="1">
    <citation type="submission" date="2020-05" db="EMBL/GenBank/DDBJ databases">
        <title>Mucilaginibacter mali sp. nov.</title>
        <authorList>
            <person name="Kim H.S."/>
            <person name="Lee K.C."/>
            <person name="Suh M.K."/>
            <person name="Kim J.-S."/>
            <person name="Han K.-I."/>
            <person name="Eom M.K."/>
            <person name="Shin Y.K."/>
            <person name="Lee J.-S."/>
        </authorList>
    </citation>
    <scope>NUCLEOTIDE SEQUENCE [LARGE SCALE GENOMIC DNA]</scope>
    <source>
        <strain evidence="1 2">G2-14</strain>
    </source>
</reference>
<dbReference type="AlphaFoldDB" id="A0A7D4ULS5"/>
<dbReference type="Proteomes" id="UP000505355">
    <property type="component" value="Chromosome"/>
</dbReference>
<evidence type="ECO:0000313" key="1">
    <source>
        <dbReference type="EMBL" id="QKJ30321.1"/>
    </source>
</evidence>
<gene>
    <name evidence="1" type="ORF">HQ865_11300</name>
</gene>
<dbReference type="RefSeq" id="WP_173415002.1">
    <property type="nucleotide sequence ID" value="NZ_CP054139.1"/>
</dbReference>
<dbReference type="EMBL" id="CP054139">
    <property type="protein sequence ID" value="QKJ30321.1"/>
    <property type="molecule type" value="Genomic_DNA"/>
</dbReference>
<name>A0A7D4ULS5_9SPHI</name>
<organism evidence="1 2">
    <name type="scientific">Mucilaginibacter mali</name>
    <dbReference type="NCBI Taxonomy" id="2740462"/>
    <lineage>
        <taxon>Bacteria</taxon>
        <taxon>Pseudomonadati</taxon>
        <taxon>Bacteroidota</taxon>
        <taxon>Sphingobacteriia</taxon>
        <taxon>Sphingobacteriales</taxon>
        <taxon>Sphingobacteriaceae</taxon>
        <taxon>Mucilaginibacter</taxon>
    </lineage>
</organism>
<protein>
    <submittedName>
        <fullName evidence="1">Uncharacterized protein</fullName>
    </submittedName>
</protein>
<accession>A0A7D4ULS5</accession>
<proteinExistence type="predicted"/>
<sequence length="150" mass="17509">MRNIFLTGILLLMAVIGHSQSPQNKGKDSTIARLAKKLSVSKKRAAVILEAIEYKRDDFRALLRRTDINPQDKESLLKRMIWERRYRMDSVLTQEERLKWVKGSDSLSRIQRGHRMDIQSRQQKALDKVAHVQKTKSISKDTIRVIKNNQ</sequence>
<keyword evidence="2" id="KW-1185">Reference proteome</keyword>